<evidence type="ECO:0000259" key="4">
    <source>
        <dbReference type="PROSITE" id="PS50102"/>
    </source>
</evidence>
<dbReference type="InterPro" id="IPR000504">
    <property type="entry name" value="RRM_dom"/>
</dbReference>
<feature type="domain" description="RRM" evidence="4">
    <location>
        <begin position="167"/>
        <end position="245"/>
    </location>
</feature>
<dbReference type="InterPro" id="IPR035979">
    <property type="entry name" value="RBD_domain_sf"/>
</dbReference>
<dbReference type="EMBL" id="JAGGNH010000001">
    <property type="protein sequence ID" value="KAJ0984577.1"/>
    <property type="molecule type" value="Genomic_DNA"/>
</dbReference>
<proteinExistence type="predicted"/>
<dbReference type="GO" id="GO:0003729">
    <property type="term" value="F:mRNA binding"/>
    <property type="evidence" value="ECO:0007669"/>
    <property type="project" value="TreeGrafter"/>
</dbReference>
<reference evidence="5" key="1">
    <citation type="submission" date="2021-03" db="EMBL/GenBank/DDBJ databases">
        <authorList>
            <person name="Li Z."/>
            <person name="Yang C."/>
        </authorList>
    </citation>
    <scope>NUCLEOTIDE SEQUENCE</scope>
    <source>
        <strain evidence="5">Dzin_1.0</strain>
        <tissue evidence="5">Leaf</tissue>
    </source>
</reference>
<evidence type="ECO:0000313" key="5">
    <source>
        <dbReference type="EMBL" id="KAJ0984577.1"/>
    </source>
</evidence>
<comment type="caution">
    <text evidence="5">The sequence shown here is derived from an EMBL/GenBank/DDBJ whole genome shotgun (WGS) entry which is preliminary data.</text>
</comment>
<reference evidence="5" key="2">
    <citation type="journal article" date="2022" name="Hortic Res">
        <title>The genome of Dioscorea zingiberensis sheds light on the biosynthesis, origin and evolution of the medicinally important diosgenin saponins.</title>
        <authorList>
            <person name="Li Y."/>
            <person name="Tan C."/>
            <person name="Li Z."/>
            <person name="Guo J."/>
            <person name="Li S."/>
            <person name="Chen X."/>
            <person name="Wang C."/>
            <person name="Dai X."/>
            <person name="Yang H."/>
            <person name="Song W."/>
            <person name="Hou L."/>
            <person name="Xu J."/>
            <person name="Tong Z."/>
            <person name="Xu A."/>
            <person name="Yuan X."/>
            <person name="Wang W."/>
            <person name="Yang Q."/>
            <person name="Chen L."/>
            <person name="Sun Z."/>
            <person name="Wang K."/>
            <person name="Pan B."/>
            <person name="Chen J."/>
            <person name="Bao Y."/>
            <person name="Liu F."/>
            <person name="Qi X."/>
            <person name="Gang D.R."/>
            <person name="Wen J."/>
            <person name="Li J."/>
        </authorList>
    </citation>
    <scope>NUCLEOTIDE SEQUENCE</scope>
    <source>
        <strain evidence="5">Dzin_1.0</strain>
    </source>
</reference>
<dbReference type="PROSITE" id="PS50102">
    <property type="entry name" value="RRM"/>
    <property type="match status" value="2"/>
</dbReference>
<dbReference type="SUPFAM" id="SSF54928">
    <property type="entry name" value="RNA-binding domain, RBD"/>
    <property type="match status" value="2"/>
</dbReference>
<dbReference type="GO" id="GO:1901259">
    <property type="term" value="P:chloroplast rRNA processing"/>
    <property type="evidence" value="ECO:0007669"/>
    <property type="project" value="TreeGrafter"/>
</dbReference>
<dbReference type="AlphaFoldDB" id="A0A9D5D511"/>
<organism evidence="5 6">
    <name type="scientific">Dioscorea zingiberensis</name>
    <dbReference type="NCBI Taxonomy" id="325984"/>
    <lineage>
        <taxon>Eukaryota</taxon>
        <taxon>Viridiplantae</taxon>
        <taxon>Streptophyta</taxon>
        <taxon>Embryophyta</taxon>
        <taxon>Tracheophyta</taxon>
        <taxon>Spermatophyta</taxon>
        <taxon>Magnoliopsida</taxon>
        <taxon>Liliopsida</taxon>
        <taxon>Dioscoreales</taxon>
        <taxon>Dioscoreaceae</taxon>
        <taxon>Dioscorea</taxon>
    </lineage>
</organism>
<dbReference type="InterPro" id="IPR050502">
    <property type="entry name" value="Euk_RNA-bind_prot"/>
</dbReference>
<keyword evidence="1 2" id="KW-0694">RNA-binding</keyword>
<dbReference type="GO" id="GO:0009535">
    <property type="term" value="C:chloroplast thylakoid membrane"/>
    <property type="evidence" value="ECO:0007669"/>
    <property type="project" value="TreeGrafter"/>
</dbReference>
<sequence>MAFVFLKFSPSLSLHHNPSPFFPLTSPPKPYPPISLFIARKQQSFSSNVVLCTSSTAAPAVPSEGDLESSPQPRKRLIAQNIPWTCTAEDITNLFQKYGSVVDVELSMYSSDRNRGLAFITMASEEDALAALNGLNSYDLDGRVIKVEFARSLKKNPSLETTTIEKHTVFVGNLAWRVRSRDLREFFAPNHNVISAEVIFHSNPRRSAGYGFVSFASKKEAADAVASLNTKKLMGRRINLVLRDAPEDKQLEQQTLGDKQLEPKTLGDAPEDKQLEQQTLGDKQLEQKTLGDENASLEPSN</sequence>
<evidence type="ECO:0000256" key="1">
    <source>
        <dbReference type="ARBA" id="ARBA00022884"/>
    </source>
</evidence>
<evidence type="ECO:0000256" key="3">
    <source>
        <dbReference type="SAM" id="MobiDB-lite"/>
    </source>
</evidence>
<dbReference type="SMART" id="SM00360">
    <property type="entry name" value="RRM"/>
    <property type="match status" value="2"/>
</dbReference>
<evidence type="ECO:0000256" key="2">
    <source>
        <dbReference type="PROSITE-ProRule" id="PRU00176"/>
    </source>
</evidence>
<keyword evidence="6" id="KW-1185">Reference proteome</keyword>
<dbReference type="PANTHER" id="PTHR48025">
    <property type="entry name" value="OS02G0815200 PROTEIN"/>
    <property type="match status" value="1"/>
</dbReference>
<accession>A0A9D5D511</accession>
<dbReference type="Pfam" id="PF00076">
    <property type="entry name" value="RRM_1"/>
    <property type="match status" value="2"/>
</dbReference>
<dbReference type="CDD" id="cd00590">
    <property type="entry name" value="RRM_SF"/>
    <property type="match status" value="1"/>
</dbReference>
<name>A0A9D5D511_9LILI</name>
<dbReference type="Gene3D" id="3.30.70.330">
    <property type="match status" value="2"/>
</dbReference>
<feature type="region of interest" description="Disordered" evidence="3">
    <location>
        <begin position="250"/>
        <end position="301"/>
    </location>
</feature>
<dbReference type="PANTHER" id="PTHR48025:SF17">
    <property type="entry name" value="28 KDA RIBONUCLEOPROTEIN, CHLOROPLASTIC"/>
    <property type="match status" value="1"/>
</dbReference>
<dbReference type="Proteomes" id="UP001085076">
    <property type="component" value="Miscellaneous, Linkage group lg01"/>
</dbReference>
<dbReference type="InterPro" id="IPR012677">
    <property type="entry name" value="Nucleotide-bd_a/b_plait_sf"/>
</dbReference>
<feature type="domain" description="RRM" evidence="4">
    <location>
        <begin position="75"/>
        <end position="152"/>
    </location>
</feature>
<evidence type="ECO:0000313" key="6">
    <source>
        <dbReference type="Proteomes" id="UP001085076"/>
    </source>
</evidence>
<gene>
    <name evidence="5" type="ORF">J5N97_002933</name>
</gene>
<dbReference type="OrthoDB" id="272703at2759"/>
<protein>
    <recommendedName>
        <fullName evidence="4">RRM domain-containing protein</fullName>
    </recommendedName>
</protein>